<evidence type="ECO:0000313" key="1">
    <source>
        <dbReference type="EMBL" id="MFD1105650.1"/>
    </source>
</evidence>
<proteinExistence type="predicted"/>
<comment type="caution">
    <text evidence="1">The sequence shown here is derived from an EMBL/GenBank/DDBJ whole genome shotgun (WGS) entry which is preliminary data.</text>
</comment>
<protein>
    <submittedName>
        <fullName evidence="1">Uncharacterized protein</fullName>
    </submittedName>
</protein>
<name>A0ABW3P1W3_9SPHN</name>
<gene>
    <name evidence="1" type="ORF">ACFQ24_12320</name>
</gene>
<reference evidence="2" key="1">
    <citation type="journal article" date="2019" name="Int. J. Syst. Evol. Microbiol.">
        <title>The Global Catalogue of Microorganisms (GCM) 10K type strain sequencing project: providing services to taxonomists for standard genome sequencing and annotation.</title>
        <authorList>
            <consortium name="The Broad Institute Genomics Platform"/>
            <consortium name="The Broad Institute Genome Sequencing Center for Infectious Disease"/>
            <person name="Wu L."/>
            <person name="Ma J."/>
        </authorList>
    </citation>
    <scope>NUCLEOTIDE SEQUENCE [LARGE SCALE GENOMIC DNA]</scope>
    <source>
        <strain evidence="2">CCUG 54329</strain>
    </source>
</reference>
<dbReference type="Proteomes" id="UP001597203">
    <property type="component" value="Unassembled WGS sequence"/>
</dbReference>
<sequence length="181" mass="20017">MQQNTIGLGHQNFMLALRREMGWPTFKPANDCIAFCSGRRMDLAVGSEVARIAQMMRKDAVYTGWDSMKATTPLGFTIVFRELLTVDVVDRVVPFAANDDAPIVFVSTRSDEMFAVDRRGTLVRLPGKPRNIGTGRRLAMKRIKATAATLGDELLADNQFVPPGGAWMEPEAPVETIVRFG</sequence>
<accession>A0ABW3P1W3</accession>
<keyword evidence="2" id="KW-1185">Reference proteome</keyword>
<evidence type="ECO:0000313" key="2">
    <source>
        <dbReference type="Proteomes" id="UP001597203"/>
    </source>
</evidence>
<dbReference type="RefSeq" id="WP_380911598.1">
    <property type="nucleotide sequence ID" value="NZ_JBHTLS010000126.1"/>
</dbReference>
<dbReference type="EMBL" id="JBHTLS010000126">
    <property type="protein sequence ID" value="MFD1105650.1"/>
    <property type="molecule type" value="Genomic_DNA"/>
</dbReference>
<organism evidence="1 2">
    <name type="scientific">Sphingobium olei</name>
    <dbReference type="NCBI Taxonomy" id="420955"/>
    <lineage>
        <taxon>Bacteria</taxon>
        <taxon>Pseudomonadati</taxon>
        <taxon>Pseudomonadota</taxon>
        <taxon>Alphaproteobacteria</taxon>
        <taxon>Sphingomonadales</taxon>
        <taxon>Sphingomonadaceae</taxon>
        <taxon>Sphingobium</taxon>
    </lineage>
</organism>